<reference evidence="2" key="2">
    <citation type="submission" date="2015-01" db="EMBL/GenBank/DDBJ databases">
        <title>Evolutionary Origins and Diversification of the Mycorrhizal Mutualists.</title>
        <authorList>
            <consortium name="DOE Joint Genome Institute"/>
            <consortium name="Mycorrhizal Genomics Consortium"/>
            <person name="Kohler A."/>
            <person name="Kuo A."/>
            <person name="Nagy L.G."/>
            <person name="Floudas D."/>
            <person name="Copeland A."/>
            <person name="Barry K.W."/>
            <person name="Cichocki N."/>
            <person name="Veneault-Fourrey C."/>
            <person name="LaButti K."/>
            <person name="Lindquist E.A."/>
            <person name="Lipzen A."/>
            <person name="Lundell T."/>
            <person name="Morin E."/>
            <person name="Murat C."/>
            <person name="Riley R."/>
            <person name="Ohm R."/>
            <person name="Sun H."/>
            <person name="Tunlid A."/>
            <person name="Henrissat B."/>
            <person name="Grigoriev I.V."/>
            <person name="Hibbett D.S."/>
            <person name="Martin F."/>
        </authorList>
    </citation>
    <scope>NUCLEOTIDE SEQUENCE [LARGE SCALE GENOMIC DNA]</scope>
    <source>
        <strain evidence="2">LaAM-08-1</strain>
    </source>
</reference>
<evidence type="ECO:0000313" key="2">
    <source>
        <dbReference type="Proteomes" id="UP000054477"/>
    </source>
</evidence>
<accession>A0A0C9WMP3</accession>
<dbReference type="AlphaFoldDB" id="A0A0C9WMP3"/>
<gene>
    <name evidence="1" type="ORF">K443DRAFT_211524</name>
</gene>
<evidence type="ECO:0000313" key="1">
    <source>
        <dbReference type="EMBL" id="KIJ98359.1"/>
    </source>
</evidence>
<keyword evidence="2" id="KW-1185">Reference proteome</keyword>
<dbReference type="EMBL" id="KN838671">
    <property type="protein sequence ID" value="KIJ98359.1"/>
    <property type="molecule type" value="Genomic_DNA"/>
</dbReference>
<sequence>MTAGDDRHKSSEITSAEWRCRDRSFQRSINHTESQIMLQVTSPNVSIECGTCQHFSGHPIVSAHDGC</sequence>
<dbReference type="HOGENOM" id="CLU_2812751_0_0_1"/>
<protein>
    <submittedName>
        <fullName evidence="1">Unplaced genomic scaffold K443scaffold_136, whole genome shotgun sequence</fullName>
    </submittedName>
</protein>
<reference evidence="1 2" key="1">
    <citation type="submission" date="2014-04" db="EMBL/GenBank/DDBJ databases">
        <authorList>
            <consortium name="DOE Joint Genome Institute"/>
            <person name="Kuo A."/>
            <person name="Kohler A."/>
            <person name="Nagy L.G."/>
            <person name="Floudas D."/>
            <person name="Copeland A."/>
            <person name="Barry K.W."/>
            <person name="Cichocki N."/>
            <person name="Veneault-Fourrey C."/>
            <person name="LaButti K."/>
            <person name="Lindquist E.A."/>
            <person name="Lipzen A."/>
            <person name="Lundell T."/>
            <person name="Morin E."/>
            <person name="Murat C."/>
            <person name="Sun H."/>
            <person name="Tunlid A."/>
            <person name="Henrissat B."/>
            <person name="Grigoriev I.V."/>
            <person name="Hibbett D.S."/>
            <person name="Martin F."/>
            <person name="Nordberg H.P."/>
            <person name="Cantor M.N."/>
            <person name="Hua S.X."/>
        </authorList>
    </citation>
    <scope>NUCLEOTIDE SEQUENCE [LARGE SCALE GENOMIC DNA]</scope>
    <source>
        <strain evidence="1 2">LaAM-08-1</strain>
    </source>
</reference>
<organism evidence="1 2">
    <name type="scientific">Laccaria amethystina LaAM-08-1</name>
    <dbReference type="NCBI Taxonomy" id="1095629"/>
    <lineage>
        <taxon>Eukaryota</taxon>
        <taxon>Fungi</taxon>
        <taxon>Dikarya</taxon>
        <taxon>Basidiomycota</taxon>
        <taxon>Agaricomycotina</taxon>
        <taxon>Agaricomycetes</taxon>
        <taxon>Agaricomycetidae</taxon>
        <taxon>Agaricales</taxon>
        <taxon>Agaricineae</taxon>
        <taxon>Hydnangiaceae</taxon>
        <taxon>Laccaria</taxon>
    </lineage>
</organism>
<dbReference type="Proteomes" id="UP000054477">
    <property type="component" value="Unassembled WGS sequence"/>
</dbReference>
<name>A0A0C9WMP3_9AGAR</name>
<proteinExistence type="predicted"/>